<evidence type="ECO:0000256" key="5">
    <source>
        <dbReference type="ARBA" id="ARBA00022840"/>
    </source>
</evidence>
<feature type="compositionally biased region" description="Polar residues" evidence="8">
    <location>
        <begin position="388"/>
        <end position="422"/>
    </location>
</feature>
<feature type="region of interest" description="Disordered" evidence="8">
    <location>
        <begin position="302"/>
        <end position="321"/>
    </location>
</feature>
<dbReference type="Pfam" id="PF19055">
    <property type="entry name" value="ABC2_membrane_7"/>
    <property type="match status" value="1"/>
</dbReference>
<dbReference type="SMART" id="SM00382">
    <property type="entry name" value="AAA"/>
    <property type="match status" value="1"/>
</dbReference>
<evidence type="ECO:0000313" key="10">
    <source>
        <dbReference type="EMBL" id="PVU88369.1"/>
    </source>
</evidence>
<reference evidence="10 11" key="1">
    <citation type="journal article" date="2018" name="MBio">
        <title>Comparative Genomics Reveals the Core Gene Toolbox for the Fungus-Insect Symbiosis.</title>
        <authorList>
            <person name="Wang Y."/>
            <person name="Stata M."/>
            <person name="Wang W."/>
            <person name="Stajich J.E."/>
            <person name="White M.M."/>
            <person name="Moncalvo J.M."/>
        </authorList>
    </citation>
    <scope>NUCLEOTIDE SEQUENCE [LARGE SCALE GENOMIC DNA]</scope>
    <source>
        <strain evidence="10 11">SWE-8-4</strain>
    </source>
</reference>
<keyword evidence="4" id="KW-0547">Nucleotide-binding</keyword>
<evidence type="ECO:0000256" key="7">
    <source>
        <dbReference type="ARBA" id="ARBA00023136"/>
    </source>
</evidence>
<dbReference type="GO" id="GO:0140359">
    <property type="term" value="F:ABC-type transporter activity"/>
    <property type="evidence" value="ECO:0007669"/>
    <property type="project" value="InterPro"/>
</dbReference>
<dbReference type="PANTHER" id="PTHR48041:SF139">
    <property type="entry name" value="PROTEIN SCARLET"/>
    <property type="match status" value="1"/>
</dbReference>
<dbReference type="Gene3D" id="3.40.50.300">
    <property type="entry name" value="P-loop containing nucleotide triphosphate hydrolases"/>
    <property type="match status" value="1"/>
</dbReference>
<dbReference type="InterPro" id="IPR043926">
    <property type="entry name" value="ABCG_dom"/>
</dbReference>
<keyword evidence="2" id="KW-0813">Transport</keyword>
<keyword evidence="7" id="KW-0472">Membrane</keyword>
<accession>A0A2T9Y7P7</accession>
<feature type="region of interest" description="Disordered" evidence="8">
    <location>
        <begin position="364"/>
        <end position="429"/>
    </location>
</feature>
<proteinExistence type="predicted"/>
<dbReference type="GO" id="GO:0016887">
    <property type="term" value="F:ATP hydrolysis activity"/>
    <property type="evidence" value="ECO:0007669"/>
    <property type="project" value="InterPro"/>
</dbReference>
<evidence type="ECO:0000259" key="9">
    <source>
        <dbReference type="PROSITE" id="PS50893"/>
    </source>
</evidence>
<dbReference type="AlphaFoldDB" id="A0A2T9Y7P7"/>
<dbReference type="InterPro" id="IPR027417">
    <property type="entry name" value="P-loop_NTPase"/>
</dbReference>
<dbReference type="GO" id="GO:0016020">
    <property type="term" value="C:membrane"/>
    <property type="evidence" value="ECO:0007669"/>
    <property type="project" value="UniProtKB-SubCell"/>
</dbReference>
<evidence type="ECO:0000256" key="8">
    <source>
        <dbReference type="SAM" id="MobiDB-lite"/>
    </source>
</evidence>
<feature type="domain" description="ABC transporter" evidence="9">
    <location>
        <begin position="4"/>
        <end position="253"/>
    </location>
</feature>
<evidence type="ECO:0000256" key="2">
    <source>
        <dbReference type="ARBA" id="ARBA00022448"/>
    </source>
</evidence>
<dbReference type="InterPro" id="IPR003439">
    <property type="entry name" value="ABC_transporter-like_ATP-bd"/>
</dbReference>
<dbReference type="Proteomes" id="UP000245383">
    <property type="component" value="Unassembled WGS sequence"/>
</dbReference>
<feature type="compositionally biased region" description="Basic and acidic residues" evidence="8">
    <location>
        <begin position="302"/>
        <end position="320"/>
    </location>
</feature>
<dbReference type="OrthoDB" id="66620at2759"/>
<dbReference type="PANTHER" id="PTHR48041">
    <property type="entry name" value="ABC TRANSPORTER G FAMILY MEMBER 28"/>
    <property type="match status" value="1"/>
</dbReference>
<evidence type="ECO:0000256" key="3">
    <source>
        <dbReference type="ARBA" id="ARBA00022692"/>
    </source>
</evidence>
<dbReference type="SUPFAM" id="SSF52540">
    <property type="entry name" value="P-loop containing nucleoside triphosphate hydrolases"/>
    <property type="match status" value="1"/>
</dbReference>
<gene>
    <name evidence="10" type="ORF">BB561_005897</name>
</gene>
<evidence type="ECO:0000313" key="11">
    <source>
        <dbReference type="Proteomes" id="UP000245383"/>
    </source>
</evidence>
<comment type="subcellular location">
    <subcellularLocation>
        <location evidence="1">Membrane</location>
        <topology evidence="1">Multi-pass membrane protein</topology>
    </subcellularLocation>
</comment>
<keyword evidence="11" id="KW-1185">Reference proteome</keyword>
<evidence type="ECO:0000256" key="6">
    <source>
        <dbReference type="ARBA" id="ARBA00022989"/>
    </source>
</evidence>
<dbReference type="InterPro" id="IPR050352">
    <property type="entry name" value="ABCG_transporters"/>
</dbReference>
<keyword evidence="3" id="KW-0812">Transmembrane</keyword>
<name>A0A2T9Y7P7_9FUNG</name>
<evidence type="ECO:0000256" key="4">
    <source>
        <dbReference type="ARBA" id="ARBA00022741"/>
    </source>
</evidence>
<organism evidence="10 11">
    <name type="scientific">Smittium simulii</name>
    <dbReference type="NCBI Taxonomy" id="133385"/>
    <lineage>
        <taxon>Eukaryota</taxon>
        <taxon>Fungi</taxon>
        <taxon>Fungi incertae sedis</taxon>
        <taxon>Zoopagomycota</taxon>
        <taxon>Kickxellomycotina</taxon>
        <taxon>Harpellomycetes</taxon>
        <taxon>Harpellales</taxon>
        <taxon>Legeriomycetaceae</taxon>
        <taxon>Smittium</taxon>
    </lineage>
</organism>
<dbReference type="EMBL" id="MBFR01000391">
    <property type="protein sequence ID" value="PVU88369.1"/>
    <property type="molecule type" value="Genomic_DNA"/>
</dbReference>
<dbReference type="GO" id="GO:0005524">
    <property type="term" value="F:ATP binding"/>
    <property type="evidence" value="ECO:0007669"/>
    <property type="project" value="UniProtKB-KW"/>
</dbReference>
<dbReference type="InterPro" id="IPR003593">
    <property type="entry name" value="AAA+_ATPase"/>
</dbReference>
<sequence>MPTLEFSGICYEVKKGGGKKSGYRTILDNIGGKMIGGELTAIIGSSGAGKTTLLNILSGRIISGKLSGNVKLDGAKRIPRQFKRDVAYVEQEDLLYSGLTVRETLAYSASFRLDSKEYTTAMKESRVDTMIHDLMLEKCKESIVQGINGRGVSGGEKKRTSIGVEILSDPKLIMLDEPTSGLDSSNAETLVRLVKKITMDNKIISVASIHQPSSRVFNMFDNVIILCAGKIVYSGPVSKAIGYFESIGYSCPKYENPADFFINLITVDTQSAETTAESNKRINMLINEWQNTSGNFDHIREKAESKDSTPGDNKNKDLKIEYSNNTKQTDFVMSFDNLFEDQKPNLELLPKANMIDINDKNENVFDSSHDEMKKSSESNKIVEKRSMDVSNSKNIADTTENRPRTSQNTKYEQNQLNYSTMTKTEKSTNSKNVGWNNGWHNYNNNIVLVCVCFDGIGSKQNS</sequence>
<keyword evidence="6" id="KW-1133">Transmembrane helix</keyword>
<feature type="compositionally biased region" description="Basic and acidic residues" evidence="8">
    <location>
        <begin position="364"/>
        <end position="387"/>
    </location>
</feature>
<dbReference type="Pfam" id="PF00005">
    <property type="entry name" value="ABC_tran"/>
    <property type="match status" value="1"/>
</dbReference>
<keyword evidence="5" id="KW-0067">ATP-binding</keyword>
<dbReference type="PROSITE" id="PS50893">
    <property type="entry name" value="ABC_TRANSPORTER_2"/>
    <property type="match status" value="1"/>
</dbReference>
<dbReference type="CDD" id="cd03213">
    <property type="entry name" value="ABCG_EPDR"/>
    <property type="match status" value="1"/>
</dbReference>
<comment type="caution">
    <text evidence="10">The sequence shown here is derived from an EMBL/GenBank/DDBJ whole genome shotgun (WGS) entry which is preliminary data.</text>
</comment>
<evidence type="ECO:0000256" key="1">
    <source>
        <dbReference type="ARBA" id="ARBA00004141"/>
    </source>
</evidence>
<dbReference type="STRING" id="133385.A0A2T9Y7P7"/>
<protein>
    <recommendedName>
        <fullName evidence="9">ABC transporter domain-containing protein</fullName>
    </recommendedName>
</protein>